<feature type="active site" description="Charge relay system" evidence="5">
    <location>
        <position position="161"/>
    </location>
</feature>
<dbReference type="InterPro" id="IPR050131">
    <property type="entry name" value="Peptidase_S8_subtilisin-like"/>
</dbReference>
<accession>A0AAD5H7M9</accession>
<organism evidence="8 9">
    <name type="scientific">Chlorella ohadii</name>
    <dbReference type="NCBI Taxonomy" id="2649997"/>
    <lineage>
        <taxon>Eukaryota</taxon>
        <taxon>Viridiplantae</taxon>
        <taxon>Chlorophyta</taxon>
        <taxon>core chlorophytes</taxon>
        <taxon>Trebouxiophyceae</taxon>
        <taxon>Chlorellales</taxon>
        <taxon>Chlorellaceae</taxon>
        <taxon>Chlorella clade</taxon>
        <taxon>Chlorella</taxon>
    </lineage>
</organism>
<dbReference type="PROSITE" id="PS51892">
    <property type="entry name" value="SUBTILASE"/>
    <property type="match status" value="1"/>
</dbReference>
<keyword evidence="2 5" id="KW-0645">Protease</keyword>
<dbReference type="InterPro" id="IPR036852">
    <property type="entry name" value="Peptidase_S8/S53_dom_sf"/>
</dbReference>
<dbReference type="GO" id="GO:0004252">
    <property type="term" value="F:serine-type endopeptidase activity"/>
    <property type="evidence" value="ECO:0007669"/>
    <property type="project" value="UniProtKB-UniRule"/>
</dbReference>
<sequence>MRTALLVALAAALVAVGRAGGPSVARPRQAGQPQSSPTEVIVQFHPGFNPATEIPALMDGAKLSRKLRASATEGDLVLVELPKGQSVAAAKGAFDKGRDPDGRGSVRYVEENFKVSKMATTNDPDLRSGALWGMTGTFGIQAPAAWDSHTDCSNVYVGVVDEGVQYTHPDLAANMWTNAAEAGGVPGADDDGNGYVDDVHGYDFYNNKGDVFTPTDGDAHGTHVSGTIGGVANNSIGVSGVCWSIKIISAKFLGPNGGYIAGAVQALDYLTQLKLRKGLNIVASSNSWGCGSSCYSQSLFDAISRAYNAGILFIAAAGNEATTAVSYPAGYKHPGVTGVAALQSDGALASYSNRGTASNPWVHIGAPGSGIKSTVPSNTYATYSGTSMACPHVSGAAALYKAEYPAATADQVKAAILRSATPTASLANGITSTGGRLNAADMLRIVPGVAPTCSCASNQYCASGICYSCPSTCTTCTSSTSCSSCVLGYRGAACTIRCNPAGALVSKCSTCCSGACISNKLKQCK</sequence>
<feature type="active site" description="Charge relay system" evidence="5">
    <location>
        <position position="220"/>
    </location>
</feature>
<evidence type="ECO:0000256" key="2">
    <source>
        <dbReference type="ARBA" id="ARBA00022670"/>
    </source>
</evidence>
<keyword evidence="9" id="KW-1185">Reference proteome</keyword>
<dbReference type="SUPFAM" id="SSF52743">
    <property type="entry name" value="Subtilisin-like"/>
    <property type="match status" value="1"/>
</dbReference>
<dbReference type="CDD" id="cd07473">
    <property type="entry name" value="Peptidases_S8_Subtilisin_like"/>
    <property type="match status" value="1"/>
</dbReference>
<dbReference type="InterPro" id="IPR000209">
    <property type="entry name" value="Peptidase_S8/S53_dom"/>
</dbReference>
<keyword evidence="6" id="KW-0732">Signal</keyword>
<evidence type="ECO:0000256" key="5">
    <source>
        <dbReference type="PROSITE-ProRule" id="PRU01240"/>
    </source>
</evidence>
<keyword evidence="3 5" id="KW-0378">Hydrolase</keyword>
<dbReference type="PANTHER" id="PTHR43806">
    <property type="entry name" value="PEPTIDASE S8"/>
    <property type="match status" value="1"/>
</dbReference>
<evidence type="ECO:0000259" key="7">
    <source>
        <dbReference type="Pfam" id="PF00082"/>
    </source>
</evidence>
<comment type="caution">
    <text evidence="8">The sequence shown here is derived from an EMBL/GenBank/DDBJ whole genome shotgun (WGS) entry which is preliminary data.</text>
</comment>
<dbReference type="Gene3D" id="3.40.50.200">
    <property type="entry name" value="Peptidase S8/S53 domain"/>
    <property type="match status" value="1"/>
</dbReference>
<reference evidence="8" key="1">
    <citation type="submission" date="2020-11" db="EMBL/GenBank/DDBJ databases">
        <title>Chlorella ohadii genome sequencing and assembly.</title>
        <authorList>
            <person name="Murik O."/>
            <person name="Treves H."/>
            <person name="Kedem I."/>
            <person name="Shotland Y."/>
            <person name="Kaplan A."/>
        </authorList>
    </citation>
    <scope>NUCLEOTIDE SEQUENCE</scope>
    <source>
        <strain evidence="8">1</strain>
    </source>
</reference>
<dbReference type="PANTHER" id="PTHR43806:SF11">
    <property type="entry name" value="CEREVISIN-RELATED"/>
    <property type="match status" value="1"/>
</dbReference>
<evidence type="ECO:0000256" key="6">
    <source>
        <dbReference type="SAM" id="SignalP"/>
    </source>
</evidence>
<dbReference type="GO" id="GO:0006508">
    <property type="term" value="P:proteolysis"/>
    <property type="evidence" value="ECO:0007669"/>
    <property type="project" value="UniProtKB-KW"/>
</dbReference>
<name>A0AAD5H7M9_9CHLO</name>
<keyword evidence="4 5" id="KW-0720">Serine protease</keyword>
<evidence type="ECO:0000313" key="9">
    <source>
        <dbReference type="Proteomes" id="UP001205105"/>
    </source>
</evidence>
<gene>
    <name evidence="8" type="ORF">COHA_003866</name>
</gene>
<dbReference type="InterPro" id="IPR034204">
    <property type="entry name" value="PfSUB1-like_cat_dom"/>
</dbReference>
<evidence type="ECO:0000256" key="1">
    <source>
        <dbReference type="ARBA" id="ARBA00011073"/>
    </source>
</evidence>
<evidence type="ECO:0000256" key="4">
    <source>
        <dbReference type="ARBA" id="ARBA00022825"/>
    </source>
</evidence>
<dbReference type="AlphaFoldDB" id="A0AAD5H7M9"/>
<dbReference type="Pfam" id="PF00082">
    <property type="entry name" value="Peptidase_S8"/>
    <property type="match status" value="1"/>
</dbReference>
<comment type="similarity">
    <text evidence="1 5">Belongs to the peptidase S8 family.</text>
</comment>
<dbReference type="PROSITE" id="PS00137">
    <property type="entry name" value="SUBTILASE_HIS"/>
    <property type="match status" value="1"/>
</dbReference>
<protein>
    <recommendedName>
        <fullName evidence="7">Peptidase S8/S53 domain-containing protein</fullName>
    </recommendedName>
</protein>
<feature type="chain" id="PRO_5042112029" description="Peptidase S8/S53 domain-containing protein" evidence="6">
    <location>
        <begin position="20"/>
        <end position="525"/>
    </location>
</feature>
<dbReference type="InterPro" id="IPR009030">
    <property type="entry name" value="Growth_fac_rcpt_cys_sf"/>
</dbReference>
<dbReference type="Proteomes" id="UP001205105">
    <property type="component" value="Unassembled WGS sequence"/>
</dbReference>
<dbReference type="InterPro" id="IPR023828">
    <property type="entry name" value="Peptidase_S8_Ser-AS"/>
</dbReference>
<dbReference type="EMBL" id="JADXDR010000052">
    <property type="protein sequence ID" value="KAI7842512.1"/>
    <property type="molecule type" value="Genomic_DNA"/>
</dbReference>
<feature type="domain" description="Peptidase S8/S53" evidence="7">
    <location>
        <begin position="153"/>
        <end position="423"/>
    </location>
</feature>
<dbReference type="InterPro" id="IPR015500">
    <property type="entry name" value="Peptidase_S8_subtilisin-rel"/>
</dbReference>
<dbReference type="SUPFAM" id="SSF57184">
    <property type="entry name" value="Growth factor receptor domain"/>
    <property type="match status" value="1"/>
</dbReference>
<evidence type="ECO:0000313" key="8">
    <source>
        <dbReference type="EMBL" id="KAI7842512.1"/>
    </source>
</evidence>
<evidence type="ECO:0000256" key="3">
    <source>
        <dbReference type="ARBA" id="ARBA00022801"/>
    </source>
</evidence>
<feature type="active site" description="Charge relay system" evidence="5">
    <location>
        <position position="387"/>
    </location>
</feature>
<dbReference type="PROSITE" id="PS00138">
    <property type="entry name" value="SUBTILASE_SER"/>
    <property type="match status" value="1"/>
</dbReference>
<dbReference type="PRINTS" id="PR00723">
    <property type="entry name" value="SUBTILISIN"/>
</dbReference>
<proteinExistence type="inferred from homology"/>
<dbReference type="InterPro" id="IPR022398">
    <property type="entry name" value="Peptidase_S8_His-AS"/>
</dbReference>
<feature type="signal peptide" evidence="6">
    <location>
        <begin position="1"/>
        <end position="19"/>
    </location>
</feature>